<dbReference type="GO" id="GO:0000932">
    <property type="term" value="C:P-body"/>
    <property type="evidence" value="ECO:0007669"/>
    <property type="project" value="TreeGrafter"/>
</dbReference>
<dbReference type="PANTHER" id="PTHR13162:SF8">
    <property type="entry name" value="CCR4-NOT TRANSCRIPTION COMPLEX SUBUNIT 1"/>
    <property type="match status" value="1"/>
</dbReference>
<dbReference type="PANTHER" id="PTHR13162">
    <property type="entry name" value="CCR4-NOT TRANSCRIPTION COMPLEX"/>
    <property type="match status" value="1"/>
</dbReference>
<dbReference type="EMBL" id="CAMPGE010016499">
    <property type="protein sequence ID" value="CAI2375051.1"/>
    <property type="molecule type" value="Genomic_DNA"/>
</dbReference>
<dbReference type="Pfam" id="PF04054">
    <property type="entry name" value="Not1"/>
    <property type="match status" value="1"/>
</dbReference>
<dbReference type="Gene3D" id="1.25.40.840">
    <property type="entry name" value="CCR4-NOT transcription complex subunit 1 TTP binding domain"/>
    <property type="match status" value="1"/>
</dbReference>
<keyword evidence="2" id="KW-0678">Repressor</keyword>
<dbReference type="Pfam" id="PF16417">
    <property type="entry name" value="CNOT1_TTP_bind"/>
    <property type="match status" value="1"/>
</dbReference>
<dbReference type="GO" id="GO:0030015">
    <property type="term" value="C:CCR4-NOT core complex"/>
    <property type="evidence" value="ECO:0007669"/>
    <property type="project" value="InterPro"/>
</dbReference>
<feature type="domain" description="CCR4-NOT transcription complex subunit 1" evidence="8">
    <location>
        <begin position="1357"/>
        <end position="1504"/>
    </location>
</feature>
<organism evidence="12 13">
    <name type="scientific">Euplotes crassus</name>
    <dbReference type="NCBI Taxonomy" id="5936"/>
    <lineage>
        <taxon>Eukaryota</taxon>
        <taxon>Sar</taxon>
        <taxon>Alveolata</taxon>
        <taxon>Ciliophora</taxon>
        <taxon>Intramacronucleata</taxon>
        <taxon>Spirotrichea</taxon>
        <taxon>Hypotrichia</taxon>
        <taxon>Euplotida</taxon>
        <taxon>Euplotidae</taxon>
        <taxon>Moneuplotes</taxon>
    </lineage>
</organism>
<dbReference type="InterPro" id="IPR007196">
    <property type="entry name" value="CCR4-Not_Not1_C"/>
</dbReference>
<evidence type="ECO:0000259" key="9">
    <source>
        <dbReference type="Pfam" id="PF16415"/>
    </source>
</evidence>
<dbReference type="Gene3D" id="1.25.40.180">
    <property type="match status" value="1"/>
</dbReference>
<proteinExistence type="predicted"/>
<feature type="domain" description="CCR4-NOT transcription complex subunit 1 HEAT repeat" evidence="11">
    <location>
        <begin position="548"/>
        <end position="669"/>
    </location>
</feature>
<dbReference type="InterPro" id="IPR038535">
    <property type="entry name" value="CNOT1_TTP_bind_sf"/>
</dbReference>
<dbReference type="Proteomes" id="UP001295684">
    <property type="component" value="Unassembled WGS sequence"/>
</dbReference>
<evidence type="ECO:0000259" key="11">
    <source>
        <dbReference type="Pfam" id="PF16418"/>
    </source>
</evidence>
<protein>
    <submittedName>
        <fullName evidence="12">Uncharacterized protein</fullName>
    </submittedName>
</protein>
<keyword evidence="13" id="KW-1185">Reference proteome</keyword>
<dbReference type="Pfam" id="PF16415">
    <property type="entry name" value="CNOT1_CAF1_bind"/>
    <property type="match status" value="1"/>
</dbReference>
<evidence type="ECO:0000256" key="6">
    <source>
        <dbReference type="SAM" id="MobiDB-lite"/>
    </source>
</evidence>
<dbReference type="Pfam" id="PF16418">
    <property type="entry name" value="CNOT1_HEAT"/>
    <property type="match status" value="1"/>
</dbReference>
<feature type="compositionally biased region" description="Polar residues" evidence="6">
    <location>
        <begin position="894"/>
        <end position="923"/>
    </location>
</feature>
<evidence type="ECO:0000313" key="12">
    <source>
        <dbReference type="EMBL" id="CAI2375051.1"/>
    </source>
</evidence>
<name>A0AAD2CZ76_EUPCR</name>
<feature type="domain" description="CCR4-Not complex component Not1 C-terminal" evidence="7">
    <location>
        <begin position="1890"/>
        <end position="2236"/>
    </location>
</feature>
<evidence type="ECO:0000256" key="3">
    <source>
        <dbReference type="ARBA" id="ARBA00023015"/>
    </source>
</evidence>
<dbReference type="GO" id="GO:0060090">
    <property type="term" value="F:molecular adaptor activity"/>
    <property type="evidence" value="ECO:0007669"/>
    <property type="project" value="TreeGrafter"/>
</dbReference>
<dbReference type="InterPro" id="IPR032194">
    <property type="entry name" value="CNOT1_HEAT"/>
</dbReference>
<keyword evidence="5" id="KW-0539">Nucleus</keyword>
<comment type="caution">
    <text evidence="12">The sequence shown here is derived from an EMBL/GenBank/DDBJ whole genome shotgun (WGS) entry which is preliminary data.</text>
</comment>
<evidence type="ECO:0000256" key="5">
    <source>
        <dbReference type="ARBA" id="ARBA00023242"/>
    </source>
</evidence>
<evidence type="ECO:0000313" key="13">
    <source>
        <dbReference type="Proteomes" id="UP001295684"/>
    </source>
</evidence>
<dbReference type="InterPro" id="IPR032191">
    <property type="entry name" value="CNOT1_CAF1_bind"/>
</dbReference>
<dbReference type="InterPro" id="IPR032193">
    <property type="entry name" value="CNOT1_TTP_bind"/>
</dbReference>
<dbReference type="InterPro" id="IPR040398">
    <property type="entry name" value="Not1"/>
</dbReference>
<reference evidence="12" key="1">
    <citation type="submission" date="2023-07" db="EMBL/GenBank/DDBJ databases">
        <authorList>
            <consortium name="AG Swart"/>
            <person name="Singh M."/>
            <person name="Singh A."/>
            <person name="Seah K."/>
            <person name="Emmerich C."/>
        </authorList>
    </citation>
    <scope>NUCLEOTIDE SEQUENCE</scope>
    <source>
        <strain evidence="12">DP1</strain>
    </source>
</reference>
<sequence>MVIFQRQNFICSNLSKLEIFASVISKMFPKLYFRRKMERNLEIHLKPAIIWHLQNLVKNLTNKMMSTSLPEFDKVLEQSPDGEEYRTHLVRILLKEIDFQGNRQKESVKINLLKPNLQKIMESPYFLSHYVFEIFLDVKDIADFYGDILRHLKLKVSEQLIFCLGIYIFSMNSKDAKSIKILKQKLKEWFEFEKDGELPSYAVYQILNAIKSEPELSEDTTFSMNIREFLVQQNVKSMKEESMNAQKLSSIFECNRTNSLYKYENETKNNTEFKFVEKCSNTHQVLEPWQVLIDLGPSISNYESALLFDVLKDFSKTSLRGLAHTLIALSNHFTANDREKNLETITMKCNMKGDMTYMNENPAEYEIAEQQWNLDELSKAFKEVYQNATWIELIKFLDVDTDAREEFYFQSQNSFDVFMKIWNSLKPPSKSFPVEFLIANSWKNKRAQVTCLEYAINYSYQNADIPFEKAKRRQDHNKQLQGIKPSVATFSRIWNCIDLVQTLVNLSDSNYFNRVKNIFEPALKSNPEYLLLTLIKIKTKNGRFLLEDMYSQLLPIFLTGHPNSIPILNEVWSADKNIVINSISSLYSKNQKSMNLSRVLDICQSIKNSLLQILETCKDYNFTIQLALLAAKRDFLHFERSIEKMIQAEGDPLFHALFKYIYANLIIPIENSNADLKKREEIVERSLLSEERLQIIVDKLIKFKDQNPDQVDFITRKKFEEIYMRLVKIFSNIQTEEHPNNELIEEKGNEYFQQLYKGQKSVEDLVKIMKDFRSSSNSTEREIYACMVQNLFDEWKFFPKYPKKELEMTAKLFGKIMSERKIIDGVVTDIGLKCIVEGLKREGKMFLFSITALEECKNSVEHENGLKNILSCQQLQEKKPDLYQHILRRYHQLHSNTEPQKPQSTENKPMKPQNTMGDMNRLNQPMKRENIPASNTPDQRPPMESGFNPNLQRQNKPKNPNTMASTPTQPGKYFTPDQNVMGGWKPQGQMGANRNLYPPGNIPPSMSTRLPQDNFSLGPSADSSTADKRSLNPLSRKFMPKTQQVQEYLKKDEMKLPSEFMDNLITILNMTGTDQIYGKAQELESQMKDEYVEKMAHFTVVKRVTDADEKRIQFYSDFFYSMKNRNIVNSLIKECIQVILRIITTEIAEISNRNEISRAASNPVKNVSLFLGYLTIRHERALLLTELDLKQLLIEAETKRCMVSAMIVVCKILRVGEASDFRGVFNRYNPWMQGLYSLLVEYKKNFCQLSKESDKIIYNEIQLVLKNTQLNENQIRESTLFRDLSNKETRNNELNHILRKIANSPYIVVPEISEEDAQEGEYCKEEDLQNMPDDFNSERVNIDETSEKFPNIDPKILKSLVIRGINYAMKEIIDAVIRRVIPIASITTRSLVLKDFALETDPSKLKSAAEITSKSLAGMLALITCKDILKYQFMKSLKDLVYSSQNQQVRSLDDQGKKELIELLSKENSEIGCKQIIDEVKKQALSNIEKDDSINQEIANRQKYQHDGIEFRDLSVLHQYNRLPEILRPQEAGLTDPEYQVYQDYDGIEDMIESVLEDPDEIFKAPEEENPYSGQMNQAQKSTIDRVFHLCKLFLNKGNVRDYEATLRNEIEQIRAYIQSDNAIEDLISENILAVENISFNPNLLIFLIESKVVSLSSWEKRFAFFINGTPMNFSKPSIIEFMEMFIIRGILEKKLFTNEDIPELYSIIESYSSSQNNVASTKWNCIKILAKGDSIVSNSEDVAELCKYYFDQWCNSVDKPRLLPMFNHKIGNVFKNSQDMKMFIKHCLISAVERDEDQSGVLYSYSKLDNFVQLIIGCSFNWIRNPSGFTLKNVIEDGEVLEIISHPDLLENSSSQQTYTFDQIPFKRILSAFTNHFFTLFHEEEKDNLEKMQKKNQILEMFSNVFKEMNPSRYPGFAFAWVELISSPAFMPMMLTGKNEHNLHERWFKMHELFNKLFGFLKENIYENCSTTPALEKLFEGTLKLCLVVLHDYPEFLCYYYFEFINHLPLYQTVNLRNMILAAYPKEMRLPDPININIESFPESTSIYTKDRQSHLQNYIPDSEYYAYKADLDKYLANPEDETLLSICKRIEQNQKVKEYRRIINTGLVHSTILYLTYDIEEIKTVEKLENPKLSQKFIFMCRNLSTPVRDILLNCMFDELRLLNKSTVFFMNALLQVFKAKGEHDKIIRSQICRILSDRGLKINKQQLERQKSQRIQPWGLLAFTARITNEEEFKNIANN</sequence>
<evidence type="ECO:0000259" key="7">
    <source>
        <dbReference type="Pfam" id="PF04054"/>
    </source>
</evidence>
<feature type="compositionally biased region" description="Polar residues" evidence="6">
    <location>
        <begin position="1004"/>
        <end position="1024"/>
    </location>
</feature>
<keyword evidence="4" id="KW-0804">Transcription</keyword>
<dbReference type="GO" id="GO:0017148">
    <property type="term" value="P:negative regulation of translation"/>
    <property type="evidence" value="ECO:0007669"/>
    <property type="project" value="InterPro"/>
</dbReference>
<gene>
    <name evidence="12" type="ORF">ECRASSUSDP1_LOCUS16411</name>
</gene>
<feature type="domain" description="CCR4-NOT transcription complex subunit 1 CAF1-binding" evidence="9">
    <location>
        <begin position="1057"/>
        <end position="1289"/>
    </location>
</feature>
<dbReference type="GO" id="GO:0000288">
    <property type="term" value="P:nuclear-transcribed mRNA catabolic process, deadenylation-dependent decay"/>
    <property type="evidence" value="ECO:0007669"/>
    <property type="project" value="TreeGrafter"/>
</dbReference>
<evidence type="ECO:0000259" key="10">
    <source>
        <dbReference type="Pfam" id="PF16417"/>
    </source>
</evidence>
<evidence type="ECO:0000256" key="2">
    <source>
        <dbReference type="ARBA" id="ARBA00022491"/>
    </source>
</evidence>
<dbReference type="Gene3D" id="1.25.40.800">
    <property type="match status" value="1"/>
</dbReference>
<keyword evidence="3" id="KW-0805">Transcription regulation</keyword>
<dbReference type="InterPro" id="IPR024557">
    <property type="entry name" value="CNOT1_dom_4"/>
</dbReference>
<dbReference type="Gene3D" id="1.25.40.790">
    <property type="match status" value="1"/>
</dbReference>
<dbReference type="Pfam" id="PF12842">
    <property type="entry name" value="DUF3819"/>
    <property type="match status" value="1"/>
</dbReference>
<accession>A0AAD2CZ76</accession>
<comment type="subcellular location">
    <subcellularLocation>
        <location evidence="1">Nucleus</location>
    </subcellularLocation>
</comment>
<evidence type="ECO:0000256" key="1">
    <source>
        <dbReference type="ARBA" id="ARBA00004123"/>
    </source>
</evidence>
<dbReference type="GO" id="GO:0005634">
    <property type="term" value="C:nucleus"/>
    <property type="evidence" value="ECO:0007669"/>
    <property type="project" value="UniProtKB-SubCell"/>
</dbReference>
<evidence type="ECO:0000259" key="8">
    <source>
        <dbReference type="Pfam" id="PF12842"/>
    </source>
</evidence>
<feature type="region of interest" description="Disordered" evidence="6">
    <location>
        <begin position="894"/>
        <end position="1033"/>
    </location>
</feature>
<feature type="domain" description="CCR4-NOT transcription complex subunit 1 TTP binding" evidence="10">
    <location>
        <begin position="723"/>
        <end position="895"/>
    </location>
</feature>
<evidence type="ECO:0000256" key="4">
    <source>
        <dbReference type="ARBA" id="ARBA00023163"/>
    </source>
</evidence>
<feature type="compositionally biased region" description="Polar residues" evidence="6">
    <location>
        <begin position="947"/>
        <end position="969"/>
    </location>
</feature>